<proteinExistence type="inferred from homology"/>
<dbReference type="PANTHER" id="PTHR48016">
    <property type="entry name" value="MAP KINASE KINASE KINASE SSK2-RELATED-RELATED"/>
    <property type="match status" value="1"/>
</dbReference>
<dbReference type="InterPro" id="IPR017441">
    <property type="entry name" value="Protein_kinase_ATP_BS"/>
</dbReference>
<name>A0A8K0GCH2_IGNLU</name>
<evidence type="ECO:0000256" key="7">
    <source>
        <dbReference type="ARBA" id="ARBA00022553"/>
    </source>
</evidence>
<comment type="subcellular location">
    <subcellularLocation>
        <location evidence="2">Cytoplasm</location>
        <location evidence="2">Perinuclear region</location>
    </subcellularLocation>
</comment>
<keyword evidence="13" id="KW-0460">Magnesium</keyword>
<comment type="similarity">
    <text evidence="3">Belongs to the protein kinase superfamily. STE Ser/Thr protein kinase family. MAP kinase kinase kinase subfamily.</text>
</comment>
<keyword evidence="6" id="KW-0723">Serine/threonine-protein kinase</keyword>
<keyword evidence="7" id="KW-0597">Phosphoprotein</keyword>
<dbReference type="InterPro" id="IPR008271">
    <property type="entry name" value="Ser/Thr_kinase_AS"/>
</dbReference>
<evidence type="ECO:0000256" key="11">
    <source>
        <dbReference type="ARBA" id="ARBA00022777"/>
    </source>
</evidence>
<keyword evidence="12 19" id="KW-0067">ATP-binding</keyword>
<evidence type="ECO:0000256" key="4">
    <source>
        <dbReference type="ARBA" id="ARBA00012406"/>
    </source>
</evidence>
<evidence type="ECO:0000256" key="19">
    <source>
        <dbReference type="PROSITE-ProRule" id="PRU10141"/>
    </source>
</evidence>
<evidence type="ECO:0000256" key="18">
    <source>
        <dbReference type="ARBA" id="ARBA00083883"/>
    </source>
</evidence>
<dbReference type="FunFam" id="1.10.510.10:FF:000122">
    <property type="entry name" value="Mitogen-activated protein kinase kinase kinase 4"/>
    <property type="match status" value="1"/>
</dbReference>
<dbReference type="SMART" id="SM00220">
    <property type="entry name" value="S_TKc"/>
    <property type="match status" value="1"/>
</dbReference>
<dbReference type="EC" id="2.7.11.25" evidence="4"/>
<dbReference type="GO" id="GO:0005524">
    <property type="term" value="F:ATP binding"/>
    <property type="evidence" value="ECO:0007669"/>
    <property type="project" value="UniProtKB-UniRule"/>
</dbReference>
<keyword evidence="8" id="KW-0808">Transferase</keyword>
<keyword evidence="5" id="KW-0963">Cytoplasm</keyword>
<evidence type="ECO:0000256" key="15">
    <source>
        <dbReference type="ARBA" id="ARBA00048329"/>
    </source>
</evidence>
<organism evidence="22 23">
    <name type="scientific">Ignelater luminosus</name>
    <name type="common">Cucubano</name>
    <name type="synonym">Pyrophorus luminosus</name>
    <dbReference type="NCBI Taxonomy" id="2038154"/>
    <lineage>
        <taxon>Eukaryota</taxon>
        <taxon>Metazoa</taxon>
        <taxon>Ecdysozoa</taxon>
        <taxon>Arthropoda</taxon>
        <taxon>Hexapoda</taxon>
        <taxon>Insecta</taxon>
        <taxon>Pterygota</taxon>
        <taxon>Neoptera</taxon>
        <taxon>Endopterygota</taxon>
        <taxon>Coleoptera</taxon>
        <taxon>Polyphaga</taxon>
        <taxon>Elateriformia</taxon>
        <taxon>Elateroidea</taxon>
        <taxon>Elateridae</taxon>
        <taxon>Agrypninae</taxon>
        <taxon>Pyrophorini</taxon>
        <taxon>Ignelater</taxon>
    </lineage>
</organism>
<gene>
    <name evidence="22" type="ORF">ILUMI_06536</name>
</gene>
<dbReference type="EMBL" id="VTPC01002710">
    <property type="protein sequence ID" value="KAF2899640.1"/>
    <property type="molecule type" value="Genomic_DNA"/>
</dbReference>
<evidence type="ECO:0000256" key="12">
    <source>
        <dbReference type="ARBA" id="ARBA00022840"/>
    </source>
</evidence>
<dbReference type="AlphaFoldDB" id="A0A8K0GCH2"/>
<keyword evidence="9" id="KW-0479">Metal-binding</keyword>
<dbReference type="OrthoDB" id="1043025at2759"/>
<accession>A0A8K0GCH2</accession>
<dbReference type="Gene3D" id="1.10.510.10">
    <property type="entry name" value="Transferase(Phosphotransferase) domain 1"/>
    <property type="match status" value="1"/>
</dbReference>
<evidence type="ECO:0000256" key="14">
    <source>
        <dbReference type="ARBA" id="ARBA00047559"/>
    </source>
</evidence>
<dbReference type="Proteomes" id="UP000801492">
    <property type="component" value="Unassembled WGS sequence"/>
</dbReference>
<sequence length="1173" mass="134496">MKLLRGSERDLKLDIASAQLNAANNIENKNEPTTPHPFIQVEGCRRFMSLCSRRVAHSSCKSAVIKTNQENNVETEKIECPQSRIDFHKTLSILIRMGCGDKSVQDRGTRRHISREEYLWQNELKDLIWLELQAWHADRSPAEQDSYLCNSRELVVDLINDIMTYRFNRHKPHSSTHSSDSGVEDDCPGCLSMICHNCMEAQNEGLKDIEKLMNRLEAAESLFPSSKAFGELYPTYNSPEFVGRVKAMCLWYNMTRHQLLKIIILGRLLTLEDKLWLWPIDLCSDTNSIDSSSPSDSNSSTSSVNDFLSINAPVVLTSISALVNNDSKTRPTPYRKYIENMLKTKGLIKSLNFLEKLHRHLLWKTQITLTKPTDDEVFTKIPKDSEEEELLRYGCWSPEAKALGLPSYKAAFLFLSCVPLEVIKEFLCMRLEQKPENPSPLSVRQLLRELKEGIRVATKYRQRVLAYIEAALNDSEIQGTAKERISEFDKSLLQVFELYLEYMEEWALLHHETFQKSLLEEEWNYSCDIIHYIPGGWEVAGKKFCRVLRLMLGSIGERMLGRIEECAQSFKNNQDDTNRKQNLFAACRELQQLFNEERERCIKTVTFTKNLFKTSEIPEDCLLEVKKSVITFKCTIPNAIEKVQAICDVTAFEDLDDTEKLSLTSRCREILQQGYRFGFEFYKVMSELIPNHRKEKLTRSMVIFAHLWMKFVRERCERGRGMRPRWAYQGLEFLLMVCEPQHTVYLTENEFEELKHAMDACISHVIGTTAPSTPDSGFYSSSPRTSLDCIRSLPRSRGSSPSPRATYRSQRSTTRKTSTERSPLIEQLDVTASNNSAKRDECLQEVSIKLPPPPRCDRVREAVENLDNVVDERLRDQELIGKVIKRVREPSSRAHIKRRYVTFTWQRGIKIGQGRFGKVYTAVNNNTGEMMAVKEIALQHNDKHTIRKVAEELKILEGISHQHLVKYYGLEVHKDEMLLFMEFCAEGTLENLVAGTENGLPELLIRRYTYQLVSGVAELHTHGIVHRDIKSANIFLTDEGNCLKIGDFGCATKIKANTTLPGELQGFVGTQAYMAPEMFMKTGSIGHGRAADIWSIGCVVVEMASGKRPWAEYDSNYQIMFKVGMGEKPEAPDSLIDEGHDFLDHCLQHNPKDRWSALELLDHNFVKIGDDLT</sequence>
<dbReference type="InterPro" id="IPR011009">
    <property type="entry name" value="Kinase-like_dom_sf"/>
</dbReference>
<comment type="function">
    <text evidence="16">Component of a protein kinase signal transduction cascade. Activates the CSBP2, P38 and JNK MAPK pathways, but not the ERK pathway. Specifically phosphorylates and activates MAP2K4 and MAP2K6.</text>
</comment>
<dbReference type="InterPro" id="IPR050538">
    <property type="entry name" value="MAP_kinase_kinase_kinase"/>
</dbReference>
<feature type="compositionally biased region" description="Low complexity" evidence="20">
    <location>
        <begin position="791"/>
        <end position="822"/>
    </location>
</feature>
<comment type="catalytic activity">
    <reaction evidence="14">
        <text>L-threonyl-[protein] + ATP = O-phospho-L-threonyl-[protein] + ADP + H(+)</text>
        <dbReference type="Rhea" id="RHEA:46608"/>
        <dbReference type="Rhea" id="RHEA-COMP:11060"/>
        <dbReference type="Rhea" id="RHEA-COMP:11605"/>
        <dbReference type="ChEBI" id="CHEBI:15378"/>
        <dbReference type="ChEBI" id="CHEBI:30013"/>
        <dbReference type="ChEBI" id="CHEBI:30616"/>
        <dbReference type="ChEBI" id="CHEBI:61977"/>
        <dbReference type="ChEBI" id="CHEBI:456216"/>
        <dbReference type="EC" id="2.7.11.25"/>
    </reaction>
</comment>
<dbReference type="CDD" id="cd06626">
    <property type="entry name" value="STKc_MEKK4"/>
    <property type="match status" value="1"/>
</dbReference>
<evidence type="ECO:0000256" key="9">
    <source>
        <dbReference type="ARBA" id="ARBA00022723"/>
    </source>
</evidence>
<dbReference type="SUPFAM" id="SSF56112">
    <property type="entry name" value="Protein kinase-like (PK-like)"/>
    <property type="match status" value="1"/>
</dbReference>
<comment type="cofactor">
    <cofactor evidence="1">
        <name>Mg(2+)</name>
        <dbReference type="ChEBI" id="CHEBI:18420"/>
    </cofactor>
</comment>
<comment type="caution">
    <text evidence="22">The sequence shown here is derived from an EMBL/GenBank/DDBJ whole genome shotgun (WGS) entry which is preliminary data.</text>
</comment>
<evidence type="ECO:0000256" key="17">
    <source>
        <dbReference type="ARBA" id="ARBA00069057"/>
    </source>
</evidence>
<feature type="region of interest" description="Disordered" evidence="20">
    <location>
        <begin position="772"/>
        <end position="823"/>
    </location>
</feature>
<keyword evidence="23" id="KW-1185">Reference proteome</keyword>
<comment type="catalytic activity">
    <reaction evidence="15">
        <text>L-seryl-[protein] + ATP = O-phospho-L-seryl-[protein] + ADP + H(+)</text>
        <dbReference type="Rhea" id="RHEA:17989"/>
        <dbReference type="Rhea" id="RHEA-COMP:9863"/>
        <dbReference type="Rhea" id="RHEA-COMP:11604"/>
        <dbReference type="ChEBI" id="CHEBI:15378"/>
        <dbReference type="ChEBI" id="CHEBI:29999"/>
        <dbReference type="ChEBI" id="CHEBI:30616"/>
        <dbReference type="ChEBI" id="CHEBI:83421"/>
        <dbReference type="ChEBI" id="CHEBI:456216"/>
        <dbReference type="EC" id="2.7.11.25"/>
    </reaction>
</comment>
<dbReference type="PANTHER" id="PTHR48016:SF32">
    <property type="entry name" value="MITOGEN-ACTIVATED PROTEIN KINASE KINASE KINASE 4"/>
    <property type="match status" value="1"/>
</dbReference>
<dbReference type="PROSITE" id="PS00108">
    <property type="entry name" value="PROTEIN_KINASE_ST"/>
    <property type="match status" value="1"/>
</dbReference>
<dbReference type="GO" id="GO:0004709">
    <property type="term" value="F:MAP kinase kinase kinase activity"/>
    <property type="evidence" value="ECO:0007669"/>
    <property type="project" value="UniProtKB-EC"/>
</dbReference>
<dbReference type="Pfam" id="PF00069">
    <property type="entry name" value="Pkinase"/>
    <property type="match status" value="1"/>
</dbReference>
<evidence type="ECO:0000256" key="10">
    <source>
        <dbReference type="ARBA" id="ARBA00022741"/>
    </source>
</evidence>
<reference evidence="22" key="1">
    <citation type="submission" date="2019-08" db="EMBL/GenBank/DDBJ databases">
        <title>The genome of the North American firefly Photinus pyralis.</title>
        <authorList>
            <consortium name="Photinus pyralis genome working group"/>
            <person name="Fallon T.R."/>
            <person name="Sander Lower S.E."/>
            <person name="Weng J.-K."/>
        </authorList>
    </citation>
    <scope>NUCLEOTIDE SEQUENCE</scope>
    <source>
        <strain evidence="22">TRF0915ILg1</strain>
        <tissue evidence="22">Whole body</tissue>
    </source>
</reference>
<dbReference type="GO" id="GO:0048471">
    <property type="term" value="C:perinuclear region of cytoplasm"/>
    <property type="evidence" value="ECO:0007669"/>
    <property type="project" value="UniProtKB-SubCell"/>
</dbReference>
<dbReference type="PROSITE" id="PS50011">
    <property type="entry name" value="PROTEIN_KINASE_DOM"/>
    <property type="match status" value="1"/>
</dbReference>
<evidence type="ECO:0000313" key="23">
    <source>
        <dbReference type="Proteomes" id="UP000801492"/>
    </source>
</evidence>
<evidence type="ECO:0000256" key="5">
    <source>
        <dbReference type="ARBA" id="ARBA00022490"/>
    </source>
</evidence>
<evidence type="ECO:0000256" key="13">
    <source>
        <dbReference type="ARBA" id="ARBA00022842"/>
    </source>
</evidence>
<evidence type="ECO:0000256" key="1">
    <source>
        <dbReference type="ARBA" id="ARBA00001946"/>
    </source>
</evidence>
<dbReference type="InterPro" id="IPR045801">
    <property type="entry name" value="MEKK4_N"/>
</dbReference>
<evidence type="ECO:0000259" key="21">
    <source>
        <dbReference type="PROSITE" id="PS50011"/>
    </source>
</evidence>
<evidence type="ECO:0000256" key="3">
    <source>
        <dbReference type="ARBA" id="ARBA00006529"/>
    </source>
</evidence>
<evidence type="ECO:0000256" key="2">
    <source>
        <dbReference type="ARBA" id="ARBA00004556"/>
    </source>
</evidence>
<keyword evidence="11" id="KW-0418">Kinase</keyword>
<feature type="domain" description="Protein kinase" evidence="21">
    <location>
        <begin position="905"/>
        <end position="1166"/>
    </location>
</feature>
<keyword evidence="10 19" id="KW-0547">Nucleotide-binding</keyword>
<evidence type="ECO:0000256" key="8">
    <source>
        <dbReference type="ARBA" id="ARBA00022679"/>
    </source>
</evidence>
<evidence type="ECO:0000313" key="22">
    <source>
        <dbReference type="EMBL" id="KAF2899640.1"/>
    </source>
</evidence>
<dbReference type="PROSITE" id="PS00107">
    <property type="entry name" value="PROTEIN_KINASE_ATP"/>
    <property type="match status" value="1"/>
</dbReference>
<dbReference type="Pfam" id="PF19431">
    <property type="entry name" value="MEKK4_N"/>
    <property type="match status" value="3"/>
</dbReference>
<evidence type="ECO:0000256" key="20">
    <source>
        <dbReference type="SAM" id="MobiDB-lite"/>
    </source>
</evidence>
<evidence type="ECO:0000256" key="16">
    <source>
        <dbReference type="ARBA" id="ARBA00060115"/>
    </source>
</evidence>
<evidence type="ECO:0000256" key="6">
    <source>
        <dbReference type="ARBA" id="ARBA00022527"/>
    </source>
</evidence>
<dbReference type="GO" id="GO:0046872">
    <property type="term" value="F:metal ion binding"/>
    <property type="evidence" value="ECO:0007669"/>
    <property type="project" value="UniProtKB-KW"/>
</dbReference>
<protein>
    <recommendedName>
        <fullName evidence="17">Mitogen-activated protein kinase kinase kinase 4</fullName>
        <ecNumber evidence="4">2.7.11.25</ecNumber>
    </recommendedName>
    <alternativeName>
        <fullName evidence="18">MAPK/ERK kinase kinase 4</fullName>
    </alternativeName>
</protein>
<feature type="compositionally biased region" description="Polar residues" evidence="20">
    <location>
        <begin position="772"/>
        <end position="785"/>
    </location>
</feature>
<dbReference type="InterPro" id="IPR000719">
    <property type="entry name" value="Prot_kinase_dom"/>
</dbReference>
<feature type="binding site" evidence="19">
    <location>
        <position position="934"/>
    </location>
    <ligand>
        <name>ATP</name>
        <dbReference type="ChEBI" id="CHEBI:30616"/>
    </ligand>
</feature>